<evidence type="ECO:0008006" key="3">
    <source>
        <dbReference type="Google" id="ProtNLM"/>
    </source>
</evidence>
<proteinExistence type="predicted"/>
<dbReference type="Proteomes" id="UP000494125">
    <property type="component" value="Unassembled WGS sequence"/>
</dbReference>
<name>A0A6P2NPM4_9BURK</name>
<organism evidence="1 2">
    <name type="scientific">Burkholderia diffusa</name>
    <dbReference type="NCBI Taxonomy" id="488732"/>
    <lineage>
        <taxon>Bacteria</taxon>
        <taxon>Pseudomonadati</taxon>
        <taxon>Pseudomonadota</taxon>
        <taxon>Betaproteobacteria</taxon>
        <taxon>Burkholderiales</taxon>
        <taxon>Burkholderiaceae</taxon>
        <taxon>Burkholderia</taxon>
        <taxon>Burkholderia cepacia complex</taxon>
    </lineage>
</organism>
<dbReference type="Pfam" id="PF05488">
    <property type="entry name" value="PAAR_motif"/>
    <property type="match status" value="1"/>
</dbReference>
<accession>A0A6P2NPM4</accession>
<protein>
    <recommendedName>
        <fullName evidence="3">PAAR repeat-containing protein</fullName>
    </recommendedName>
</protein>
<reference evidence="1 2" key="1">
    <citation type="submission" date="2019-09" db="EMBL/GenBank/DDBJ databases">
        <authorList>
            <person name="Depoorter E."/>
        </authorList>
    </citation>
    <scope>NUCLEOTIDE SEQUENCE [LARGE SCALE GENOMIC DNA]</scope>
    <source>
        <strain evidence="1">LMG 24065</strain>
    </source>
</reference>
<dbReference type="EMBL" id="CABVPN010000024">
    <property type="protein sequence ID" value="VWB96785.1"/>
    <property type="molecule type" value="Genomic_DNA"/>
</dbReference>
<gene>
    <name evidence="1" type="ORF">BDI24065_04660</name>
</gene>
<sequence length="71" mass="7415">MTEATGFPVDGVPQCLMGDTAECPTHNGTFPLVSGGDQFALCDGRPLIFEPAQLACGCYVMSSCTGHYAKV</sequence>
<dbReference type="InterPro" id="IPR008727">
    <property type="entry name" value="PAAR_motif"/>
</dbReference>
<dbReference type="AlphaFoldDB" id="A0A6P2NPM4"/>
<keyword evidence="2" id="KW-1185">Reference proteome</keyword>
<evidence type="ECO:0000313" key="1">
    <source>
        <dbReference type="EMBL" id="VWB96785.1"/>
    </source>
</evidence>
<evidence type="ECO:0000313" key="2">
    <source>
        <dbReference type="Proteomes" id="UP000494125"/>
    </source>
</evidence>